<keyword evidence="2" id="KW-0812">Transmembrane</keyword>
<dbReference type="InterPro" id="IPR036396">
    <property type="entry name" value="Cyt_P450_sf"/>
</dbReference>
<protein>
    <submittedName>
        <fullName evidence="3">Uncharacterized protein</fullName>
    </submittedName>
</protein>
<keyword evidence="2" id="KW-0472">Membrane</keyword>
<sequence>MAIVLGAYTLGLLGVSLFVSMLTYATYQLLSSYLYKWREMKPIPEIEGTYPFIGNALQFKANAGDFFRQVIGYTEQFRDSPMLKIWIGPVPILLLFHAETIETVLNNPVHMDKAYAYKFLQPWLGTGLLTSPNTLTQKPSKNVTDSTNRAQRSNLRLGSTTDRHIRSQHTFNFRLNASSVRRLIRILVDCHRPD</sequence>
<dbReference type="GO" id="GO:0005506">
    <property type="term" value="F:iron ion binding"/>
    <property type="evidence" value="ECO:0007669"/>
    <property type="project" value="InterPro"/>
</dbReference>
<dbReference type="InterPro" id="IPR050196">
    <property type="entry name" value="Cytochrome_P450_Monoox"/>
</dbReference>
<organism evidence="3 4">
    <name type="scientific">Coregonus suidteri</name>
    <dbReference type="NCBI Taxonomy" id="861788"/>
    <lineage>
        <taxon>Eukaryota</taxon>
        <taxon>Metazoa</taxon>
        <taxon>Chordata</taxon>
        <taxon>Craniata</taxon>
        <taxon>Vertebrata</taxon>
        <taxon>Euteleostomi</taxon>
        <taxon>Actinopterygii</taxon>
        <taxon>Neopterygii</taxon>
        <taxon>Teleostei</taxon>
        <taxon>Protacanthopterygii</taxon>
        <taxon>Salmoniformes</taxon>
        <taxon>Salmonidae</taxon>
        <taxon>Coregoninae</taxon>
        <taxon>Coregonus</taxon>
    </lineage>
</organism>
<evidence type="ECO:0000256" key="2">
    <source>
        <dbReference type="SAM" id="Phobius"/>
    </source>
</evidence>
<comment type="caution">
    <text evidence="3">The sequence shown here is derived from an EMBL/GenBank/DDBJ whole genome shotgun (WGS) entry which is preliminary data.</text>
</comment>
<gene>
    <name evidence="3" type="ORF">J4Q44_G00043160</name>
</gene>
<dbReference type="EMBL" id="JAGTTL010000003">
    <property type="protein sequence ID" value="KAK6324974.1"/>
    <property type="molecule type" value="Genomic_DNA"/>
</dbReference>
<dbReference type="SUPFAM" id="SSF48264">
    <property type="entry name" value="Cytochrome P450"/>
    <property type="match status" value="1"/>
</dbReference>
<keyword evidence="2" id="KW-1133">Transmembrane helix</keyword>
<feature type="transmembrane region" description="Helical" evidence="2">
    <location>
        <begin position="6"/>
        <end position="30"/>
    </location>
</feature>
<dbReference type="Proteomes" id="UP001356427">
    <property type="component" value="Unassembled WGS sequence"/>
</dbReference>
<dbReference type="GO" id="GO:0016705">
    <property type="term" value="F:oxidoreductase activity, acting on paired donors, with incorporation or reduction of molecular oxygen"/>
    <property type="evidence" value="ECO:0007669"/>
    <property type="project" value="InterPro"/>
</dbReference>
<name>A0AAN8M8D3_9TELE</name>
<comment type="similarity">
    <text evidence="1">Belongs to the cytochrome P450 family.</text>
</comment>
<dbReference type="PANTHER" id="PTHR24291:SF193">
    <property type="entry name" value="CYTOCHROME P450 4V2"/>
    <property type="match status" value="1"/>
</dbReference>
<accession>A0AAN8M8D3</accession>
<dbReference type="PANTHER" id="PTHR24291">
    <property type="entry name" value="CYTOCHROME P450 FAMILY 4"/>
    <property type="match status" value="1"/>
</dbReference>
<proteinExistence type="inferred from homology"/>
<evidence type="ECO:0000256" key="1">
    <source>
        <dbReference type="ARBA" id="ARBA00010617"/>
    </source>
</evidence>
<dbReference type="Gene3D" id="1.10.630.10">
    <property type="entry name" value="Cytochrome P450"/>
    <property type="match status" value="1"/>
</dbReference>
<dbReference type="GO" id="GO:0004497">
    <property type="term" value="F:monooxygenase activity"/>
    <property type="evidence" value="ECO:0007669"/>
    <property type="project" value="InterPro"/>
</dbReference>
<keyword evidence="4" id="KW-1185">Reference proteome</keyword>
<dbReference type="GO" id="GO:0020037">
    <property type="term" value="F:heme binding"/>
    <property type="evidence" value="ECO:0007669"/>
    <property type="project" value="InterPro"/>
</dbReference>
<evidence type="ECO:0000313" key="3">
    <source>
        <dbReference type="EMBL" id="KAK6324974.1"/>
    </source>
</evidence>
<dbReference type="AlphaFoldDB" id="A0AAN8M8D3"/>
<reference evidence="3 4" key="1">
    <citation type="submission" date="2021-04" db="EMBL/GenBank/DDBJ databases">
        <authorList>
            <person name="De Guttry C."/>
            <person name="Zahm M."/>
            <person name="Klopp C."/>
            <person name="Cabau C."/>
            <person name="Louis A."/>
            <person name="Berthelot C."/>
            <person name="Parey E."/>
            <person name="Roest Crollius H."/>
            <person name="Montfort J."/>
            <person name="Robinson-Rechavi M."/>
            <person name="Bucao C."/>
            <person name="Bouchez O."/>
            <person name="Gislard M."/>
            <person name="Lluch J."/>
            <person name="Milhes M."/>
            <person name="Lampietro C."/>
            <person name="Lopez Roques C."/>
            <person name="Donnadieu C."/>
            <person name="Braasch I."/>
            <person name="Desvignes T."/>
            <person name="Postlethwait J."/>
            <person name="Bobe J."/>
            <person name="Wedekind C."/>
            <person name="Guiguen Y."/>
        </authorList>
    </citation>
    <scope>NUCLEOTIDE SEQUENCE [LARGE SCALE GENOMIC DNA]</scope>
    <source>
        <strain evidence="3">Cs_M1</strain>
        <tissue evidence="3">Blood</tissue>
    </source>
</reference>
<evidence type="ECO:0000313" key="4">
    <source>
        <dbReference type="Proteomes" id="UP001356427"/>
    </source>
</evidence>